<dbReference type="EMBL" id="CP011311">
    <property type="protein sequence ID" value="AKE40244.1"/>
    <property type="molecule type" value="Genomic_DNA"/>
</dbReference>
<evidence type="ECO:0000256" key="2">
    <source>
        <dbReference type="ARBA" id="ARBA00010527"/>
    </source>
</evidence>
<evidence type="ECO:0000256" key="6">
    <source>
        <dbReference type="ARBA" id="ARBA00022692"/>
    </source>
</evidence>
<evidence type="ECO:0000256" key="15">
    <source>
        <dbReference type="ARBA" id="ARBA00033342"/>
    </source>
</evidence>
<dbReference type="PANTHER" id="PTHR12428:SF65">
    <property type="entry name" value="CYTOCHROME C OXIDASE ASSEMBLY PROTEIN COX18, MITOCHONDRIAL"/>
    <property type="match status" value="1"/>
</dbReference>
<evidence type="ECO:0000256" key="9">
    <source>
        <dbReference type="ARBA" id="ARBA00023136"/>
    </source>
</evidence>
<dbReference type="GO" id="GO:0051205">
    <property type="term" value="P:protein insertion into membrane"/>
    <property type="evidence" value="ECO:0007669"/>
    <property type="project" value="TreeGrafter"/>
</dbReference>
<keyword evidence="7" id="KW-0653">Protein transport</keyword>
<dbReference type="KEGG" id="ccj:UL81_11575"/>
<dbReference type="NCBIfam" id="TIGR03592">
    <property type="entry name" value="yidC_oxa1_cterm"/>
    <property type="match status" value="1"/>
</dbReference>
<dbReference type="Proteomes" id="UP000033566">
    <property type="component" value="Chromosome"/>
</dbReference>
<evidence type="ECO:0000256" key="7">
    <source>
        <dbReference type="ARBA" id="ARBA00022927"/>
    </source>
</evidence>
<evidence type="ECO:0000256" key="8">
    <source>
        <dbReference type="ARBA" id="ARBA00022989"/>
    </source>
</evidence>
<dbReference type="GO" id="GO:0005886">
    <property type="term" value="C:plasma membrane"/>
    <property type="evidence" value="ECO:0007669"/>
    <property type="project" value="UniProtKB-SubCell"/>
</dbReference>
<comment type="function">
    <text evidence="11">Required for the insertion and/or proper folding and/or complex formation of integral membrane proteins into the membrane. Involved in integration of membrane proteins that insert both dependently and independently of the Sec translocase complex, as well as at least some lipoproteins. Aids folding of multispanning membrane proteins.</text>
</comment>
<keyword evidence="10" id="KW-0143">Chaperone</keyword>
<dbReference type="AlphaFoldDB" id="A0A0F6TBV9"/>
<dbReference type="GO" id="GO:0032977">
    <property type="term" value="F:membrane insertase activity"/>
    <property type="evidence" value="ECO:0007669"/>
    <property type="project" value="InterPro"/>
</dbReference>
<dbReference type="STRING" id="161896.UL81_11575"/>
<evidence type="ECO:0000256" key="13">
    <source>
        <dbReference type="ARBA" id="ARBA00031538"/>
    </source>
</evidence>
<evidence type="ECO:0000256" key="14">
    <source>
        <dbReference type="ARBA" id="ARBA00033245"/>
    </source>
</evidence>
<gene>
    <name evidence="19" type="ORF">UL81_11575</name>
</gene>
<keyword evidence="4" id="KW-0813">Transport</keyword>
<organism evidence="19 20">
    <name type="scientific">Corynebacterium camporealensis</name>
    <dbReference type="NCBI Taxonomy" id="161896"/>
    <lineage>
        <taxon>Bacteria</taxon>
        <taxon>Bacillati</taxon>
        <taxon>Actinomycetota</taxon>
        <taxon>Actinomycetes</taxon>
        <taxon>Mycobacteriales</taxon>
        <taxon>Corynebacteriaceae</taxon>
        <taxon>Corynebacterium</taxon>
    </lineage>
</organism>
<evidence type="ECO:0000256" key="1">
    <source>
        <dbReference type="ARBA" id="ARBA00004651"/>
    </source>
</evidence>
<evidence type="ECO:0000256" key="10">
    <source>
        <dbReference type="ARBA" id="ARBA00023186"/>
    </source>
</evidence>
<feature type="compositionally biased region" description="Basic residues" evidence="17">
    <location>
        <begin position="304"/>
        <end position="330"/>
    </location>
</feature>
<dbReference type="CDD" id="cd20070">
    <property type="entry name" value="5TM_YidC_Alb3"/>
    <property type="match status" value="1"/>
</dbReference>
<evidence type="ECO:0000256" key="17">
    <source>
        <dbReference type="SAM" id="MobiDB-lite"/>
    </source>
</evidence>
<keyword evidence="9 18" id="KW-0472">Membrane</keyword>
<dbReference type="PATRIC" id="fig|161896.4.peg.2259"/>
<dbReference type="Pfam" id="PF02096">
    <property type="entry name" value="60KD_IMP"/>
    <property type="match status" value="1"/>
</dbReference>
<dbReference type="InterPro" id="IPR047196">
    <property type="entry name" value="YidC_ALB_C"/>
</dbReference>
<evidence type="ECO:0000313" key="19">
    <source>
        <dbReference type="EMBL" id="AKE40244.1"/>
    </source>
</evidence>
<comment type="similarity">
    <text evidence="2">Belongs to the OXA1/ALB3/YidC family. Type 1 subfamily.</text>
</comment>
<evidence type="ECO:0000256" key="16">
    <source>
        <dbReference type="RuleBase" id="RU003945"/>
    </source>
</evidence>
<proteinExistence type="inferred from homology"/>
<name>A0A0F6TBV9_9CORY</name>
<protein>
    <recommendedName>
        <fullName evidence="3">Membrane protein insertase YidC</fullName>
    </recommendedName>
    <alternativeName>
        <fullName evidence="15">Foldase YidC</fullName>
    </alternativeName>
    <alternativeName>
        <fullName evidence="14">Membrane integrase YidC</fullName>
    </alternativeName>
    <alternativeName>
        <fullName evidence="13">Membrane protein YidC</fullName>
    </alternativeName>
</protein>
<feature type="transmembrane region" description="Helical" evidence="18">
    <location>
        <begin position="186"/>
        <end position="208"/>
    </location>
</feature>
<evidence type="ECO:0000256" key="18">
    <source>
        <dbReference type="SAM" id="Phobius"/>
    </source>
</evidence>
<comment type="subunit">
    <text evidence="12">Interacts with the Sec translocase complex via SecD. Specifically interacts with transmembrane segments of nascent integral membrane proteins during membrane integration.</text>
</comment>
<keyword evidence="8 18" id="KW-1133">Transmembrane helix</keyword>
<dbReference type="GO" id="GO:0015031">
    <property type="term" value="P:protein transport"/>
    <property type="evidence" value="ECO:0007669"/>
    <property type="project" value="UniProtKB-KW"/>
</dbReference>
<evidence type="ECO:0000256" key="12">
    <source>
        <dbReference type="ARBA" id="ARBA00026028"/>
    </source>
</evidence>
<dbReference type="InterPro" id="IPR028055">
    <property type="entry name" value="YidC/Oxa/ALB_C"/>
</dbReference>
<evidence type="ECO:0000256" key="3">
    <source>
        <dbReference type="ARBA" id="ARBA00015325"/>
    </source>
</evidence>
<keyword evidence="6 16" id="KW-0812">Transmembrane</keyword>
<evidence type="ECO:0000313" key="20">
    <source>
        <dbReference type="Proteomes" id="UP000033566"/>
    </source>
</evidence>
<feature type="transmembrane region" description="Helical" evidence="18">
    <location>
        <begin position="30"/>
        <end position="52"/>
    </location>
</feature>
<feature type="transmembrane region" description="Helical" evidence="18">
    <location>
        <begin position="245"/>
        <end position="271"/>
    </location>
</feature>
<evidence type="ECO:0000256" key="11">
    <source>
        <dbReference type="ARBA" id="ARBA00025034"/>
    </source>
</evidence>
<feature type="transmembrane region" description="Helical" evidence="18">
    <location>
        <begin position="5"/>
        <end position="24"/>
    </location>
</feature>
<reference evidence="19 20" key="1">
    <citation type="journal article" date="2015" name="Genome Announc.">
        <title>Complete Genome Sequence of Corynebacterium camporealensis DSM 44610, Isolated from the Milk of a Manchega Sheep with Subclinical Mastitis.</title>
        <authorList>
            <person name="Ruckert C."/>
            <person name="Albersmeier A."/>
            <person name="Winkler A."/>
            <person name="Tauch A."/>
        </authorList>
    </citation>
    <scope>NUCLEOTIDE SEQUENCE [LARGE SCALE GENOMIC DNA]</scope>
    <source>
        <strain evidence="19 20">DSM 44610</strain>
    </source>
</reference>
<feature type="transmembrane region" description="Helical" evidence="18">
    <location>
        <begin position="98"/>
        <end position="118"/>
    </location>
</feature>
<comment type="subcellular location">
    <subcellularLocation>
        <location evidence="1">Cell membrane</location>
        <topology evidence="1">Multi-pass membrane protein</topology>
    </subcellularLocation>
    <subcellularLocation>
        <location evidence="16">Membrane</location>
        <topology evidence="16">Multi-pass membrane protein</topology>
    </subcellularLocation>
</comment>
<keyword evidence="20" id="KW-1185">Reference proteome</keyword>
<dbReference type="HOGENOM" id="CLU_036138_3_0_11"/>
<dbReference type="NCBIfam" id="NF002899">
    <property type="entry name" value="PRK03449.1"/>
    <property type="match status" value="1"/>
</dbReference>
<evidence type="ECO:0000256" key="5">
    <source>
        <dbReference type="ARBA" id="ARBA00022475"/>
    </source>
</evidence>
<sequence length="330" mass="37856">MLNIIYWPISAVLWFWHWLLSLVMDPAWGITWILAIILLTWTLKLLMVKPTINQIRSSRKMQEVQPKLQEIRTKYGNDKTMAAQEMQKVYKESGIRPLAGCLPVLAQIPMFIGLFHVLRSFDRTVDVAGGIGHPAGGPMTVEENRNTANYIFSPELVQQFLDAKIFGVPLVANLRVNSPVLEDISVAQAAVIIVPMIAIIATLTHFNARMSLDRQEQRRLSGKTPAPQDDNAQMMQQQMAMMSKMMLWVMPAMLIFSGFIWPIGLLFYMLANTVWTFFQTRIIYGKMDEEEAQEEEARIEKKRTSAPKPGARKLDHRTKKQRKQQNKKQN</sequence>
<dbReference type="RefSeq" id="WP_046453617.1">
    <property type="nucleotide sequence ID" value="NZ_CP011311.1"/>
</dbReference>
<keyword evidence="5" id="KW-1003">Cell membrane</keyword>
<accession>A0A0F6TBV9</accession>
<dbReference type="PANTHER" id="PTHR12428">
    <property type="entry name" value="OXA1"/>
    <property type="match status" value="1"/>
</dbReference>
<evidence type="ECO:0000256" key="4">
    <source>
        <dbReference type="ARBA" id="ARBA00022448"/>
    </source>
</evidence>
<feature type="region of interest" description="Disordered" evidence="17">
    <location>
        <begin position="293"/>
        <end position="330"/>
    </location>
</feature>
<dbReference type="InterPro" id="IPR001708">
    <property type="entry name" value="YidC/ALB3/OXA1/COX18"/>
</dbReference>